<comment type="caution">
    <text evidence="3">The sequence shown here is derived from an EMBL/GenBank/DDBJ whole genome shotgun (WGS) entry which is preliminary data.</text>
</comment>
<dbReference type="GO" id="GO:0004553">
    <property type="term" value="F:hydrolase activity, hydrolyzing O-glycosyl compounds"/>
    <property type="evidence" value="ECO:0007669"/>
    <property type="project" value="UniProtKB-ARBA"/>
</dbReference>
<dbReference type="Pfam" id="PF08787">
    <property type="entry name" value="Alginate_lyase2"/>
    <property type="match status" value="1"/>
</dbReference>
<feature type="compositionally biased region" description="Basic and acidic residues" evidence="1">
    <location>
        <begin position="18"/>
        <end position="27"/>
    </location>
</feature>
<protein>
    <recommendedName>
        <fullName evidence="2">Alginate lyase 2 domain-containing protein</fullName>
    </recommendedName>
</protein>
<evidence type="ECO:0000313" key="4">
    <source>
        <dbReference type="Proteomes" id="UP000226437"/>
    </source>
</evidence>
<dbReference type="SUPFAM" id="SSF49899">
    <property type="entry name" value="Concanavalin A-like lectins/glucanases"/>
    <property type="match status" value="1"/>
</dbReference>
<gene>
    <name evidence="3" type="ORF">CGL56_16325</name>
</gene>
<proteinExistence type="predicted"/>
<accession>A0A2G0CBQ3</accession>
<feature type="region of interest" description="Disordered" evidence="1">
    <location>
        <begin position="1"/>
        <end position="36"/>
    </location>
</feature>
<dbReference type="Proteomes" id="UP000226437">
    <property type="component" value="Unassembled WGS sequence"/>
</dbReference>
<evidence type="ECO:0000313" key="3">
    <source>
        <dbReference type="EMBL" id="PHK97370.1"/>
    </source>
</evidence>
<reference evidence="3 4" key="1">
    <citation type="submission" date="2017-10" db="EMBL/GenBank/DDBJ databases">
        <title>The draft genome sequence of Lewinella marina KCTC 32374.</title>
        <authorList>
            <person name="Wang K."/>
        </authorList>
    </citation>
    <scope>NUCLEOTIDE SEQUENCE [LARGE SCALE GENOMIC DNA]</scope>
    <source>
        <strain evidence="3 4">MKG-38</strain>
    </source>
</reference>
<dbReference type="GO" id="GO:0005975">
    <property type="term" value="P:carbohydrate metabolic process"/>
    <property type="evidence" value="ECO:0007669"/>
    <property type="project" value="UniProtKB-ARBA"/>
</dbReference>
<dbReference type="AlphaFoldDB" id="A0A2G0CBQ3"/>
<organism evidence="3 4">
    <name type="scientific">Neolewinella marina</name>
    <dbReference type="NCBI Taxonomy" id="438751"/>
    <lineage>
        <taxon>Bacteria</taxon>
        <taxon>Pseudomonadati</taxon>
        <taxon>Bacteroidota</taxon>
        <taxon>Saprospiria</taxon>
        <taxon>Saprospirales</taxon>
        <taxon>Lewinellaceae</taxon>
        <taxon>Neolewinella</taxon>
    </lineage>
</organism>
<dbReference type="Gene3D" id="2.60.120.200">
    <property type="match status" value="1"/>
</dbReference>
<dbReference type="InterPro" id="IPR013320">
    <property type="entry name" value="ConA-like_dom_sf"/>
</dbReference>
<evidence type="ECO:0000259" key="2">
    <source>
        <dbReference type="Pfam" id="PF08787"/>
    </source>
</evidence>
<dbReference type="RefSeq" id="WP_099107654.1">
    <property type="nucleotide sequence ID" value="NZ_JAATJF010000003.1"/>
</dbReference>
<dbReference type="InterPro" id="IPR014895">
    <property type="entry name" value="Alginate_lyase_2"/>
</dbReference>
<feature type="domain" description="Alginate lyase 2" evidence="2">
    <location>
        <begin position="28"/>
        <end position="146"/>
    </location>
</feature>
<name>A0A2G0CBQ3_9BACT</name>
<dbReference type="EMBL" id="PDLO01000009">
    <property type="protein sequence ID" value="PHK97370.1"/>
    <property type="molecule type" value="Genomic_DNA"/>
</dbReference>
<sequence>MVNFTQQILNPGFNEPGEDTHRDRIGENDNNAPPTMKNYWRKGKVRLKSKNHKYPEPSHVEMFHTTALGDDQSYIFPEKVGTEPSTLEIVADAAGMRVTLNDRETRTYAGFDMEKWGGFENYFKAGNYLQAKEPDAFARVKFYEPTATQ</sequence>
<evidence type="ECO:0000256" key="1">
    <source>
        <dbReference type="SAM" id="MobiDB-lite"/>
    </source>
</evidence>
<dbReference type="OrthoDB" id="1408636at2"/>
<keyword evidence="4" id="KW-1185">Reference proteome</keyword>